<accession>A0A2M6WV46</accession>
<dbReference type="Proteomes" id="UP000230481">
    <property type="component" value="Unassembled WGS sequence"/>
</dbReference>
<proteinExistence type="predicted"/>
<protein>
    <submittedName>
        <fullName evidence="1">Uncharacterized protein</fullName>
    </submittedName>
</protein>
<evidence type="ECO:0000313" key="1">
    <source>
        <dbReference type="EMBL" id="PIT96664.1"/>
    </source>
</evidence>
<gene>
    <name evidence="1" type="ORF">COT82_01965</name>
</gene>
<name>A0A2M6WV46_9BACT</name>
<dbReference type="EMBL" id="PFAA01000035">
    <property type="protein sequence ID" value="PIT96664.1"/>
    <property type="molecule type" value="Genomic_DNA"/>
</dbReference>
<organism evidence="1 2">
    <name type="scientific">Candidatus Campbellbacteria bacterium CG10_big_fil_rev_8_21_14_0_10_35_52</name>
    <dbReference type="NCBI Taxonomy" id="1974527"/>
    <lineage>
        <taxon>Bacteria</taxon>
        <taxon>Candidatus Campbelliibacteriota</taxon>
    </lineage>
</organism>
<reference evidence="2" key="1">
    <citation type="submission" date="2017-09" db="EMBL/GenBank/DDBJ databases">
        <title>Depth-based differentiation of microbial function through sediment-hosted aquifers and enrichment of novel symbionts in the deep terrestrial subsurface.</title>
        <authorList>
            <person name="Probst A.J."/>
            <person name="Ladd B."/>
            <person name="Jarett J.K."/>
            <person name="Geller-Mcgrath D.E."/>
            <person name="Sieber C.M.K."/>
            <person name="Emerson J.B."/>
            <person name="Anantharaman K."/>
            <person name="Thomas B.C."/>
            <person name="Malmstrom R."/>
            <person name="Stieglmeier M."/>
            <person name="Klingl A."/>
            <person name="Woyke T."/>
            <person name="Ryan C.M."/>
            <person name="Banfield J.F."/>
        </authorList>
    </citation>
    <scope>NUCLEOTIDE SEQUENCE [LARGE SCALE GENOMIC DNA]</scope>
</reference>
<dbReference type="AlphaFoldDB" id="A0A2M6WV46"/>
<comment type="caution">
    <text evidence="1">The sequence shown here is derived from an EMBL/GenBank/DDBJ whole genome shotgun (WGS) entry which is preliminary data.</text>
</comment>
<sequence length="105" mass="12421">MLQLLIECTFPNYDKKTFNGPHPEWKLSEILVNPIMNINPAIQKILNGKQSSGYKEFQNIKIDGETLNEFFGNIYREHLNEKISFADFLKRTWGEYQQHQDLMID</sequence>
<evidence type="ECO:0000313" key="2">
    <source>
        <dbReference type="Proteomes" id="UP000230481"/>
    </source>
</evidence>